<feature type="region of interest" description="Disordered" evidence="1">
    <location>
        <begin position="1"/>
        <end position="22"/>
    </location>
</feature>
<accession>A0A2S2QBM5</accession>
<name>A0A2S2QBM5_9HEMI</name>
<proteinExistence type="predicted"/>
<feature type="compositionally biased region" description="Basic and acidic residues" evidence="1">
    <location>
        <begin position="7"/>
        <end position="18"/>
    </location>
</feature>
<sequence>MIQSVRGDGETSEPRDGNLPRGAHALAVRGRTRAYANRNETGTCAIRPPVRACITRCCGPVALVICFRQTHARARKAELVHVKRYNFYRDHLILFLLFFFFFFHILSEPVRGIVEIPVRTERPSYGRAHNAYATANCSFGTAVRGRAETTRGRVGNRARARPRVRPLPRPLVRAHQQHAARSSHSRRTIFASRRAQRFFSVIRCRALLVTVMKPFGVRVCHR</sequence>
<reference evidence="3" key="1">
    <citation type="submission" date="2018-04" db="EMBL/GenBank/DDBJ databases">
        <title>Transcriptome assembly of Sipha flava.</title>
        <authorList>
            <person name="Scully E.D."/>
            <person name="Geib S.M."/>
            <person name="Palmer N.A."/>
            <person name="Koch K."/>
            <person name="Bradshaw J."/>
            <person name="Heng-Moss T."/>
            <person name="Sarath G."/>
        </authorList>
    </citation>
    <scope>NUCLEOTIDE SEQUENCE</scope>
</reference>
<evidence type="ECO:0000256" key="2">
    <source>
        <dbReference type="SAM" id="Phobius"/>
    </source>
</evidence>
<gene>
    <name evidence="3" type="ORF">g.155657</name>
</gene>
<feature type="transmembrane region" description="Helical" evidence="2">
    <location>
        <begin position="91"/>
        <end position="107"/>
    </location>
</feature>
<keyword evidence="2" id="KW-1133">Transmembrane helix</keyword>
<organism evidence="3">
    <name type="scientific">Sipha flava</name>
    <name type="common">yellow sugarcane aphid</name>
    <dbReference type="NCBI Taxonomy" id="143950"/>
    <lineage>
        <taxon>Eukaryota</taxon>
        <taxon>Metazoa</taxon>
        <taxon>Ecdysozoa</taxon>
        <taxon>Arthropoda</taxon>
        <taxon>Hexapoda</taxon>
        <taxon>Insecta</taxon>
        <taxon>Pterygota</taxon>
        <taxon>Neoptera</taxon>
        <taxon>Paraneoptera</taxon>
        <taxon>Hemiptera</taxon>
        <taxon>Sternorrhyncha</taxon>
        <taxon>Aphidomorpha</taxon>
        <taxon>Aphidoidea</taxon>
        <taxon>Aphididae</taxon>
        <taxon>Sipha</taxon>
    </lineage>
</organism>
<dbReference type="AlphaFoldDB" id="A0A2S2QBM5"/>
<keyword evidence="2" id="KW-0472">Membrane</keyword>
<dbReference type="EMBL" id="GGMS01005941">
    <property type="protein sequence ID" value="MBY75144.1"/>
    <property type="molecule type" value="Transcribed_RNA"/>
</dbReference>
<evidence type="ECO:0000313" key="3">
    <source>
        <dbReference type="EMBL" id="MBY75144.1"/>
    </source>
</evidence>
<evidence type="ECO:0000256" key="1">
    <source>
        <dbReference type="SAM" id="MobiDB-lite"/>
    </source>
</evidence>
<keyword evidence="2" id="KW-0812">Transmembrane</keyword>
<protein>
    <submittedName>
        <fullName evidence="3">Uncharacterized protein</fullName>
    </submittedName>
</protein>